<sequence length="514" mass="52836">MPIDPSSEPTDPPTASSHAQTETTNPPPGRPRLPTTPRGRLDRYFKIGERGSTTGREVRGGLVTFFTMAYIVVLNPIIIGGVPGREKNADVLGNVLPLAQVAAVTALVAGVMSIIFGLVANYPFAIATGLGINSLLAVTIAPEVTWPEAMGLVVIDGIIIVALAVTGFRTAVFNAVPPELKAAITAGIGCFIAFIGLVDAGFVRRVPDAADTTVPVQLGINNSIATVPTMIFALGVLLMGVLVVLRVPGGLLIGILVTTVVSIILESFLDLGSSLQNPHGWSLSVPALPDGLGGMPNLSLVGDVDLFGAFTRIGVLAASVMVFTLVLSNFFDAMGTMTGLGKEAGLADVNGNLPGIGRALVVEGTGAIAGGVASSSSNTVFVESASGIAEGARTGLANVVTGGLFLLAMFLTPLYEVVPLEAVAPALVVVGAMMIGQVTTIDFTKFYYALPTFLTIVIMPFTYSIANGIGVGFISWVVLAAAAGRARTVHPLLWIVAAVFVAYFANGPISDLVG</sequence>
<feature type="transmembrane region" description="Helical" evidence="8">
    <location>
        <begin position="224"/>
        <end position="245"/>
    </location>
</feature>
<keyword evidence="4 8" id="KW-0812">Transmembrane</keyword>
<feature type="transmembrane region" description="Helical" evidence="8">
    <location>
        <begin position="453"/>
        <end position="479"/>
    </location>
</feature>
<feature type="transmembrane region" description="Helical" evidence="8">
    <location>
        <begin position="313"/>
        <end position="331"/>
    </location>
</feature>
<dbReference type="InterPro" id="IPR006043">
    <property type="entry name" value="NCS2"/>
</dbReference>
<proteinExistence type="inferred from homology"/>
<feature type="compositionally biased region" description="Polar residues" evidence="7">
    <location>
        <begin position="7"/>
        <end position="24"/>
    </location>
</feature>
<accession>K6VUP6</accession>
<dbReference type="GO" id="GO:0012505">
    <property type="term" value="C:endomembrane system"/>
    <property type="evidence" value="ECO:0007669"/>
    <property type="project" value="UniProtKB-SubCell"/>
</dbReference>
<evidence type="ECO:0000256" key="2">
    <source>
        <dbReference type="ARBA" id="ARBA00005697"/>
    </source>
</evidence>
<evidence type="ECO:0000313" key="9">
    <source>
        <dbReference type="EMBL" id="GAB90625.1"/>
    </source>
</evidence>
<feature type="transmembrane region" description="Helical" evidence="8">
    <location>
        <begin position="122"/>
        <end position="141"/>
    </location>
</feature>
<feature type="transmembrane region" description="Helical" evidence="8">
    <location>
        <begin position="422"/>
        <end position="441"/>
    </location>
</feature>
<keyword evidence="3" id="KW-0813">Transport</keyword>
<protein>
    <submittedName>
        <fullName evidence="9">Hypoxanthine/guanine permease</fullName>
    </submittedName>
</protein>
<dbReference type="PANTHER" id="PTHR43337:SF1">
    <property type="entry name" value="XANTHINE_URACIL PERMEASE C887.17-RELATED"/>
    <property type="match status" value="1"/>
</dbReference>
<dbReference type="Proteomes" id="UP000008363">
    <property type="component" value="Unassembled WGS sequence"/>
</dbReference>
<reference evidence="9 10" key="1">
    <citation type="submission" date="2012-08" db="EMBL/GenBank/DDBJ databases">
        <title>Whole genome shotgun sequence of Gordonia rhizosphera NBRC 16068.</title>
        <authorList>
            <person name="Takarada H."/>
            <person name="Isaki S."/>
            <person name="Hosoyama A."/>
            <person name="Tsuchikane K."/>
            <person name="Katsumata H."/>
            <person name="Baba S."/>
            <person name="Ohji S."/>
            <person name="Yamazaki S."/>
            <person name="Fujita N."/>
        </authorList>
    </citation>
    <scope>NUCLEOTIDE SEQUENCE [LARGE SCALE GENOMIC DNA]</scope>
    <source>
        <strain evidence="9 10">NBRC 16068</strain>
    </source>
</reference>
<comment type="caution">
    <text evidence="9">The sequence shown here is derived from an EMBL/GenBank/DDBJ whole genome shotgun (WGS) entry which is preliminary data.</text>
</comment>
<evidence type="ECO:0000256" key="7">
    <source>
        <dbReference type="SAM" id="MobiDB-lite"/>
    </source>
</evidence>
<evidence type="ECO:0000256" key="1">
    <source>
        <dbReference type="ARBA" id="ARBA00004127"/>
    </source>
</evidence>
<comment type="subcellular location">
    <subcellularLocation>
        <location evidence="1">Endomembrane system</location>
        <topology evidence="1">Multi-pass membrane protein</topology>
    </subcellularLocation>
</comment>
<comment type="similarity">
    <text evidence="2">Belongs to the nucleobase:cation symporter-2 (NCS2) (TC 2.A.40) family. Azg-like subfamily.</text>
</comment>
<name>K6VUP6_9ACTN</name>
<feature type="transmembrane region" description="Helical" evidence="8">
    <location>
        <begin position="491"/>
        <end position="509"/>
    </location>
</feature>
<dbReference type="Pfam" id="PF00860">
    <property type="entry name" value="Xan_ur_permease"/>
    <property type="match status" value="1"/>
</dbReference>
<dbReference type="OrthoDB" id="9808458at2"/>
<evidence type="ECO:0000256" key="8">
    <source>
        <dbReference type="SAM" id="Phobius"/>
    </source>
</evidence>
<keyword evidence="10" id="KW-1185">Reference proteome</keyword>
<evidence type="ECO:0000256" key="3">
    <source>
        <dbReference type="ARBA" id="ARBA00022448"/>
    </source>
</evidence>
<feature type="transmembrane region" description="Helical" evidence="8">
    <location>
        <begin position="182"/>
        <end position="203"/>
    </location>
</feature>
<evidence type="ECO:0000256" key="4">
    <source>
        <dbReference type="ARBA" id="ARBA00022692"/>
    </source>
</evidence>
<organism evidence="9 10">
    <name type="scientific">Gordonia rhizosphera NBRC 16068</name>
    <dbReference type="NCBI Taxonomy" id="1108045"/>
    <lineage>
        <taxon>Bacteria</taxon>
        <taxon>Bacillati</taxon>
        <taxon>Actinomycetota</taxon>
        <taxon>Actinomycetes</taxon>
        <taxon>Mycobacteriales</taxon>
        <taxon>Gordoniaceae</taxon>
        <taxon>Gordonia</taxon>
    </lineage>
</organism>
<evidence type="ECO:0000256" key="5">
    <source>
        <dbReference type="ARBA" id="ARBA00022989"/>
    </source>
</evidence>
<dbReference type="eggNOG" id="COG2252">
    <property type="taxonomic scope" value="Bacteria"/>
</dbReference>
<keyword evidence="5 8" id="KW-1133">Transmembrane helix</keyword>
<feature type="region of interest" description="Disordered" evidence="7">
    <location>
        <begin position="1"/>
        <end position="41"/>
    </location>
</feature>
<feature type="transmembrane region" description="Helical" evidence="8">
    <location>
        <begin position="153"/>
        <end position="176"/>
    </location>
</feature>
<dbReference type="GO" id="GO:0005345">
    <property type="term" value="F:purine nucleobase transmembrane transporter activity"/>
    <property type="evidence" value="ECO:0007669"/>
    <property type="project" value="TreeGrafter"/>
</dbReference>
<dbReference type="STRING" id="1108045.GORHZ_113_00060"/>
<keyword evidence="6 8" id="KW-0472">Membrane</keyword>
<dbReference type="PANTHER" id="PTHR43337">
    <property type="entry name" value="XANTHINE/URACIL PERMEASE C887.17-RELATED"/>
    <property type="match status" value="1"/>
</dbReference>
<dbReference type="GO" id="GO:0005886">
    <property type="term" value="C:plasma membrane"/>
    <property type="evidence" value="ECO:0007669"/>
    <property type="project" value="TreeGrafter"/>
</dbReference>
<evidence type="ECO:0000256" key="6">
    <source>
        <dbReference type="ARBA" id="ARBA00023136"/>
    </source>
</evidence>
<feature type="transmembrane region" description="Helical" evidence="8">
    <location>
        <begin position="62"/>
        <end position="83"/>
    </location>
</feature>
<evidence type="ECO:0000313" key="10">
    <source>
        <dbReference type="Proteomes" id="UP000008363"/>
    </source>
</evidence>
<dbReference type="InterPro" id="IPR045018">
    <property type="entry name" value="Azg-like"/>
</dbReference>
<feature type="transmembrane region" description="Helical" evidence="8">
    <location>
        <begin position="95"/>
        <end position="116"/>
    </location>
</feature>
<dbReference type="EMBL" id="BAHC01000113">
    <property type="protein sequence ID" value="GAB90625.1"/>
    <property type="molecule type" value="Genomic_DNA"/>
</dbReference>
<feature type="transmembrane region" description="Helical" evidence="8">
    <location>
        <begin position="251"/>
        <end position="269"/>
    </location>
</feature>
<dbReference type="AlphaFoldDB" id="K6VUP6"/>
<gene>
    <name evidence="9" type="primary">pbuG</name>
    <name evidence="9" type="ORF">GORHZ_113_00060</name>
</gene>